<proteinExistence type="predicted"/>
<feature type="DNA-binding region" description="Homeobox" evidence="5">
    <location>
        <begin position="509"/>
        <end position="573"/>
    </location>
</feature>
<sequence length="642" mass="72112">MDPRRIYSVGSSGSSSNNNTRAGSYQLGQQQLQSVFKQDLAAAACTAAAVSASNSFVTQDPEFRLPHWTGYSSAEGISGYVDCTPTSTENEEFKNINESGGVNEQYSDFFPRYNEVVSEEISGTGYSGAGYSGGEGSFSANGTFIHEQGLSGAGYSGGEGSFSANGTFIHEQGLGYLSAEAFGETQSVSFDLPTDTSGMDLDFSGYQSENLIDEFWPSYAFTTNLHDLEELKSSSRTGVEFQPEYTPSNSNLETVDQPQTQGEIWNSNQSELQTEFQPKPLLMFDPIPMTEAEINSFYALSGPQPLLELEPSFGSEGSSGSCQVDGIGNDTQSLVDSLTESFHDLEMKESSKNNWVVRNTISTSQSFDLETQMRMDEVMSKHNPKHVLLSVPALRQDPYDGSSNSVLSTCTASTNESRVGPRENVGSLADGDINWSHEKDIIISRMLGKRDATQLPEDVKQEVMDILQDFEKYWKRDVSNVNFKPIQERSLRCFQRTITLTLNAYCERERRRVRYLPDFCKHALSDWVSTEPHQQNPYPEKSMIRSLANELGLTCTQVEQWFENYRVRTWKPTQTGIRKGKFFRYPAERTAILKRWILDHKNDPKPQGKELKDLIESTGMTNAQVKQWCYNYRRRHKRDMQG</sequence>
<feature type="domain" description="Homeobox" evidence="7">
    <location>
        <begin position="576"/>
        <end position="639"/>
    </location>
</feature>
<comment type="subcellular location">
    <subcellularLocation>
        <location evidence="1 5">Nucleus</location>
    </subcellularLocation>
</comment>
<feature type="DNA-binding region" description="Homeobox" evidence="5">
    <location>
        <begin position="578"/>
        <end position="640"/>
    </location>
</feature>
<dbReference type="InterPro" id="IPR009057">
    <property type="entry name" value="Homeodomain-like_sf"/>
</dbReference>
<dbReference type="EMBL" id="JBJQOH010000006">
    <property type="protein sequence ID" value="KAL3683157.1"/>
    <property type="molecule type" value="Genomic_DNA"/>
</dbReference>
<gene>
    <name evidence="8" type="ORF">R1sor_001179</name>
</gene>
<feature type="region of interest" description="Disordered" evidence="6">
    <location>
        <begin position="1"/>
        <end position="22"/>
    </location>
</feature>
<keyword evidence="2 5" id="KW-0238">DNA-binding</keyword>
<dbReference type="InterPro" id="IPR050224">
    <property type="entry name" value="TALE_homeobox"/>
</dbReference>
<dbReference type="PROSITE" id="PS50071">
    <property type="entry name" value="HOMEOBOX_2"/>
    <property type="match status" value="2"/>
</dbReference>
<keyword evidence="9" id="KW-1185">Reference proteome</keyword>
<reference evidence="8 9" key="1">
    <citation type="submission" date="2024-09" db="EMBL/GenBank/DDBJ databases">
        <title>Chromosome-scale assembly of Riccia sorocarpa.</title>
        <authorList>
            <person name="Paukszto L."/>
        </authorList>
    </citation>
    <scope>NUCLEOTIDE SEQUENCE [LARGE SCALE GENOMIC DNA]</scope>
    <source>
        <strain evidence="8">LP-2024</strain>
        <tissue evidence="8">Aerial parts of the thallus</tissue>
    </source>
</reference>
<dbReference type="PANTHER" id="PTHR11850">
    <property type="entry name" value="HOMEOBOX PROTEIN TRANSCRIPTION FACTORS"/>
    <property type="match status" value="1"/>
</dbReference>
<dbReference type="Proteomes" id="UP001633002">
    <property type="component" value="Unassembled WGS sequence"/>
</dbReference>
<feature type="compositionally biased region" description="Low complexity" evidence="6">
    <location>
        <begin position="8"/>
        <end position="22"/>
    </location>
</feature>
<evidence type="ECO:0000259" key="7">
    <source>
        <dbReference type="PROSITE" id="PS50071"/>
    </source>
</evidence>
<dbReference type="GO" id="GO:0005634">
    <property type="term" value="C:nucleus"/>
    <property type="evidence" value="ECO:0007669"/>
    <property type="project" value="UniProtKB-SubCell"/>
</dbReference>
<feature type="domain" description="Homeobox" evidence="7">
    <location>
        <begin position="507"/>
        <end position="572"/>
    </location>
</feature>
<name>A0ABD3GXM7_9MARC</name>
<dbReference type="InterPro" id="IPR008422">
    <property type="entry name" value="KN_HD"/>
</dbReference>
<comment type="caution">
    <text evidence="8">The sequence shown here is derived from an EMBL/GenBank/DDBJ whole genome shotgun (WGS) entry which is preliminary data.</text>
</comment>
<evidence type="ECO:0000256" key="2">
    <source>
        <dbReference type="ARBA" id="ARBA00023125"/>
    </source>
</evidence>
<evidence type="ECO:0000313" key="9">
    <source>
        <dbReference type="Proteomes" id="UP001633002"/>
    </source>
</evidence>
<evidence type="ECO:0000256" key="1">
    <source>
        <dbReference type="ARBA" id="ARBA00004123"/>
    </source>
</evidence>
<accession>A0ABD3GXM7</accession>
<keyword evidence="3 5" id="KW-0371">Homeobox</keyword>
<organism evidence="8 9">
    <name type="scientific">Riccia sorocarpa</name>
    <dbReference type="NCBI Taxonomy" id="122646"/>
    <lineage>
        <taxon>Eukaryota</taxon>
        <taxon>Viridiplantae</taxon>
        <taxon>Streptophyta</taxon>
        <taxon>Embryophyta</taxon>
        <taxon>Marchantiophyta</taxon>
        <taxon>Marchantiopsida</taxon>
        <taxon>Marchantiidae</taxon>
        <taxon>Marchantiales</taxon>
        <taxon>Ricciaceae</taxon>
        <taxon>Riccia</taxon>
    </lineage>
</organism>
<dbReference type="InterPro" id="IPR001356">
    <property type="entry name" value="HD"/>
</dbReference>
<evidence type="ECO:0000256" key="5">
    <source>
        <dbReference type="PROSITE-ProRule" id="PRU00108"/>
    </source>
</evidence>
<dbReference type="GO" id="GO:0003677">
    <property type="term" value="F:DNA binding"/>
    <property type="evidence" value="ECO:0007669"/>
    <property type="project" value="UniProtKB-UniRule"/>
</dbReference>
<protein>
    <recommendedName>
        <fullName evidence="7">Homeobox domain-containing protein</fullName>
    </recommendedName>
</protein>
<dbReference type="Gene3D" id="1.10.10.60">
    <property type="entry name" value="Homeodomain-like"/>
    <property type="match status" value="2"/>
</dbReference>
<dbReference type="SUPFAM" id="SSF46689">
    <property type="entry name" value="Homeodomain-like"/>
    <property type="match status" value="2"/>
</dbReference>
<evidence type="ECO:0000313" key="8">
    <source>
        <dbReference type="EMBL" id="KAL3683157.1"/>
    </source>
</evidence>
<keyword evidence="4 5" id="KW-0539">Nucleus</keyword>
<dbReference type="Pfam" id="PF05920">
    <property type="entry name" value="Homeobox_KN"/>
    <property type="match status" value="2"/>
</dbReference>
<dbReference type="AlphaFoldDB" id="A0ABD3GXM7"/>
<evidence type="ECO:0000256" key="6">
    <source>
        <dbReference type="SAM" id="MobiDB-lite"/>
    </source>
</evidence>
<evidence type="ECO:0000256" key="3">
    <source>
        <dbReference type="ARBA" id="ARBA00023155"/>
    </source>
</evidence>
<dbReference type="SMART" id="SM00389">
    <property type="entry name" value="HOX"/>
    <property type="match status" value="2"/>
</dbReference>
<evidence type="ECO:0000256" key="4">
    <source>
        <dbReference type="ARBA" id="ARBA00023242"/>
    </source>
</evidence>
<dbReference type="CDD" id="cd00086">
    <property type="entry name" value="homeodomain"/>
    <property type="match status" value="2"/>
</dbReference>